<gene>
    <name evidence="2" type="ORF">TASK_LOCUS1020</name>
</gene>
<evidence type="ECO:0000313" key="4">
    <source>
        <dbReference type="WBParaSite" id="TASK_0000101901-mRNA-1"/>
    </source>
</evidence>
<organism evidence="4">
    <name type="scientific">Taenia asiatica</name>
    <name type="common">Asian tapeworm</name>
    <dbReference type="NCBI Taxonomy" id="60517"/>
    <lineage>
        <taxon>Eukaryota</taxon>
        <taxon>Metazoa</taxon>
        <taxon>Spiralia</taxon>
        <taxon>Lophotrochozoa</taxon>
        <taxon>Platyhelminthes</taxon>
        <taxon>Cestoda</taxon>
        <taxon>Eucestoda</taxon>
        <taxon>Cyclophyllidea</taxon>
        <taxon>Taeniidae</taxon>
        <taxon>Taenia</taxon>
    </lineage>
</organism>
<sequence>MPLTYGIDDENEELSIDVVQLNNIVLALRPLVKKARVLVIRELASCVKRQKLKQAKAPEGKRKRLGRKIINKLAEIRLLKKMNDVKLCKLALANVNPHKSLEEGGKGLSKQDRIIIRLVARPEIAEFVSNFRTKHTDWPTLVQYLLYKNTSGKWKTPEQKRKVNKRRKGDLPFPLVDQKDIVDNQTASSIQQFKAYKEKSDRELIAAQRRLLREEAEEEEDRKLEGEEDSKSETAHNVRYDNPEMKAFISELIAKMDSGENIDEYLVPSDGDRDSKLPAEPTKTGFREGSELQTNEAIGLAATTKSRGREKVKKLGKQPKKAVEVSKSVSRFRNFLYSCLIKVGEKETPEPCDSSRKQANKAKDNKVVTFSANSKVDADGTIHEIIVEEVAEDSFDQEDAENILGQDDVEMKKEIRERRTKSEGDAAHGRVAHQQQVRNFRRGRGGLNNRRGPPRKRPAADTTEAPLHPSWAAKREQRALLSLSTKAPRGGTRIVFDDE</sequence>
<accession>A0A0R3VUL3</accession>
<evidence type="ECO:0000256" key="1">
    <source>
        <dbReference type="SAM" id="MobiDB-lite"/>
    </source>
</evidence>
<dbReference type="InterPro" id="IPR037393">
    <property type="entry name" value="Bud22/SRFB1"/>
</dbReference>
<feature type="region of interest" description="Disordered" evidence="1">
    <location>
        <begin position="396"/>
        <end position="499"/>
    </location>
</feature>
<feature type="compositionally biased region" description="Basic and acidic residues" evidence="1">
    <location>
        <begin position="409"/>
        <end position="428"/>
    </location>
</feature>
<protein>
    <submittedName>
        <fullName evidence="4">SRF-dependent transcription regulation-associated protein</fullName>
    </submittedName>
</protein>
<reference evidence="4" key="1">
    <citation type="submission" date="2017-02" db="UniProtKB">
        <authorList>
            <consortium name="WormBaseParasite"/>
        </authorList>
    </citation>
    <scope>IDENTIFICATION</scope>
</reference>
<proteinExistence type="predicted"/>
<dbReference type="AlphaFoldDB" id="A0A0R3VUL3"/>
<dbReference type="Proteomes" id="UP000282613">
    <property type="component" value="Unassembled WGS sequence"/>
</dbReference>
<dbReference type="WBParaSite" id="TASK_0000101901-mRNA-1">
    <property type="protein sequence ID" value="TASK_0000101901-mRNA-1"/>
    <property type="gene ID" value="TASK_0000101901"/>
</dbReference>
<name>A0A0R3VUL3_TAEAS</name>
<evidence type="ECO:0000313" key="3">
    <source>
        <dbReference type="Proteomes" id="UP000282613"/>
    </source>
</evidence>
<feature type="region of interest" description="Disordered" evidence="1">
    <location>
        <begin position="215"/>
        <end position="239"/>
    </location>
</feature>
<dbReference type="STRING" id="60517.A0A0R3VUL3"/>
<dbReference type="PANTHER" id="PTHR23325">
    <property type="entry name" value="SERUM RESPONSE FACTOR-BINDING"/>
    <property type="match status" value="1"/>
</dbReference>
<dbReference type="GO" id="GO:0030686">
    <property type="term" value="C:90S preribosome"/>
    <property type="evidence" value="ECO:0007669"/>
    <property type="project" value="TreeGrafter"/>
</dbReference>
<feature type="region of interest" description="Disordered" evidence="1">
    <location>
        <begin position="263"/>
        <end position="287"/>
    </location>
</feature>
<dbReference type="PANTHER" id="PTHR23325:SF1">
    <property type="entry name" value="SERUM RESPONSE FACTOR-BINDING PROTEIN 1"/>
    <property type="match status" value="1"/>
</dbReference>
<feature type="compositionally biased region" description="Basic and acidic residues" evidence="1">
    <location>
        <begin position="221"/>
        <end position="239"/>
    </location>
</feature>
<dbReference type="EMBL" id="UYRS01000188">
    <property type="protein sequence ID" value="VDK22311.1"/>
    <property type="molecule type" value="Genomic_DNA"/>
</dbReference>
<dbReference type="GO" id="GO:0005634">
    <property type="term" value="C:nucleus"/>
    <property type="evidence" value="ECO:0007669"/>
    <property type="project" value="TreeGrafter"/>
</dbReference>
<dbReference type="GO" id="GO:0030490">
    <property type="term" value="P:maturation of SSU-rRNA"/>
    <property type="evidence" value="ECO:0007669"/>
    <property type="project" value="TreeGrafter"/>
</dbReference>
<evidence type="ECO:0000313" key="2">
    <source>
        <dbReference type="EMBL" id="VDK22311.1"/>
    </source>
</evidence>
<dbReference type="OrthoDB" id="3364872at2759"/>
<reference evidence="2 3" key="2">
    <citation type="submission" date="2018-11" db="EMBL/GenBank/DDBJ databases">
        <authorList>
            <consortium name="Pathogen Informatics"/>
        </authorList>
    </citation>
    <scope>NUCLEOTIDE SEQUENCE [LARGE SCALE GENOMIC DNA]</scope>
</reference>
<keyword evidence="3" id="KW-1185">Reference proteome</keyword>